<evidence type="ECO:0000313" key="3">
    <source>
        <dbReference type="Proteomes" id="UP001437256"/>
    </source>
</evidence>
<keyword evidence="3" id="KW-1185">Reference proteome</keyword>
<name>A0ABR2Z6Q9_9AGAR</name>
<proteinExistence type="predicted"/>
<evidence type="ECO:0000256" key="1">
    <source>
        <dbReference type="SAM" id="MobiDB-lite"/>
    </source>
</evidence>
<dbReference type="EMBL" id="JBBXMP010000794">
    <property type="protein sequence ID" value="KAL0056945.1"/>
    <property type="molecule type" value="Genomic_DNA"/>
</dbReference>
<feature type="region of interest" description="Disordered" evidence="1">
    <location>
        <begin position="99"/>
        <end position="151"/>
    </location>
</feature>
<evidence type="ECO:0000313" key="2">
    <source>
        <dbReference type="EMBL" id="KAL0056945.1"/>
    </source>
</evidence>
<protein>
    <submittedName>
        <fullName evidence="2">Uncharacterized protein</fullName>
    </submittedName>
</protein>
<sequence length="151" mass="16456">MASSPPHSGTHVDHTGMANSNHQSITGTFNKQSIAGSFNTQQITSGHAKQLDADGDSHTQEPNSEHGKVLSRLQWFYFADDDEWAEDVPIRATRYQDQANNAPLGGGLGSNNPNSSTIARGERAAANTDRGHGSKRGKSWTSWLNWKKEPK</sequence>
<accession>A0ABR2Z6Q9</accession>
<feature type="compositionally biased region" description="Basic and acidic residues" evidence="1">
    <location>
        <begin position="49"/>
        <end position="67"/>
    </location>
</feature>
<comment type="caution">
    <text evidence="2">The sequence shown here is derived from an EMBL/GenBank/DDBJ whole genome shotgun (WGS) entry which is preliminary data.</text>
</comment>
<organism evidence="2 3">
    <name type="scientific">Marasmius tenuissimus</name>
    <dbReference type="NCBI Taxonomy" id="585030"/>
    <lineage>
        <taxon>Eukaryota</taxon>
        <taxon>Fungi</taxon>
        <taxon>Dikarya</taxon>
        <taxon>Basidiomycota</taxon>
        <taxon>Agaricomycotina</taxon>
        <taxon>Agaricomycetes</taxon>
        <taxon>Agaricomycetidae</taxon>
        <taxon>Agaricales</taxon>
        <taxon>Marasmiineae</taxon>
        <taxon>Marasmiaceae</taxon>
        <taxon>Marasmius</taxon>
    </lineage>
</organism>
<dbReference type="Proteomes" id="UP001437256">
    <property type="component" value="Unassembled WGS sequence"/>
</dbReference>
<feature type="compositionally biased region" description="Polar residues" evidence="1">
    <location>
        <begin position="17"/>
        <end position="47"/>
    </location>
</feature>
<feature type="region of interest" description="Disordered" evidence="1">
    <location>
        <begin position="1"/>
        <end position="67"/>
    </location>
</feature>
<gene>
    <name evidence="2" type="ORF">AAF712_016439</name>
</gene>
<reference evidence="2 3" key="1">
    <citation type="submission" date="2024-05" db="EMBL/GenBank/DDBJ databases">
        <title>A draft genome resource for the thread blight pathogen Marasmius tenuissimus strain MS-2.</title>
        <authorList>
            <person name="Yulfo-Soto G.E."/>
            <person name="Baruah I.K."/>
            <person name="Amoako-Attah I."/>
            <person name="Bukari Y."/>
            <person name="Meinhardt L.W."/>
            <person name="Bailey B.A."/>
            <person name="Cohen S.P."/>
        </authorList>
    </citation>
    <scope>NUCLEOTIDE SEQUENCE [LARGE SCALE GENOMIC DNA]</scope>
    <source>
        <strain evidence="2 3">MS-2</strain>
    </source>
</reference>